<organism evidence="4 5">
    <name type="scientific">Hominilimicola fabiformis</name>
    <dbReference type="NCBI Taxonomy" id="2885356"/>
    <lineage>
        <taxon>Bacteria</taxon>
        <taxon>Bacillati</taxon>
        <taxon>Bacillota</taxon>
        <taxon>Clostridia</taxon>
        <taxon>Eubacteriales</taxon>
        <taxon>Oscillospiraceae</taxon>
        <taxon>Hominilimicola</taxon>
    </lineage>
</organism>
<keyword evidence="1" id="KW-0677">Repeat</keyword>
<feature type="signal peptide" evidence="2">
    <location>
        <begin position="1"/>
        <end position="23"/>
    </location>
</feature>
<sequence length="224" mass="24647">MNIKKVVAVALILSSMTAVSASAAEFNDIKGHWAEEVINELADKDIIHGVSDTEFNPDGTVTRAEFLKMALGTVGIADVPYRSGECLDVTASDWYGGCVQSALDKGLIPENMIGNYAAKITDGKAIYSGFFDGDKPIKREEMAYMVYMLYQYSCDEEESYNILTPVDLQFDDVSQISQWALDGVRYAYTNGLISGMDDDTFRPQQTATRAQAASIISRLLDKTE</sequence>
<keyword evidence="5" id="KW-1185">Reference proteome</keyword>
<dbReference type="Proteomes" id="UP001198242">
    <property type="component" value="Unassembled WGS sequence"/>
</dbReference>
<reference evidence="4 5" key="1">
    <citation type="submission" date="2021-10" db="EMBL/GenBank/DDBJ databases">
        <title>Anaerobic single-cell dispensing facilitates the cultivation of human gut bacteria.</title>
        <authorList>
            <person name="Afrizal A."/>
        </authorList>
    </citation>
    <scope>NUCLEOTIDE SEQUENCE [LARGE SCALE GENOMIC DNA]</scope>
    <source>
        <strain evidence="4 5">CLA-AA-H232</strain>
    </source>
</reference>
<feature type="chain" id="PRO_5042050417" evidence="2">
    <location>
        <begin position="24"/>
        <end position="224"/>
    </location>
</feature>
<dbReference type="InterPro" id="IPR001119">
    <property type="entry name" value="SLH_dom"/>
</dbReference>
<feature type="domain" description="SLH" evidence="3">
    <location>
        <begin position="87"/>
        <end position="160"/>
    </location>
</feature>
<gene>
    <name evidence="4" type="ORF">LKE05_09045</name>
</gene>
<proteinExistence type="predicted"/>
<dbReference type="AlphaFoldDB" id="A0AAE3E096"/>
<dbReference type="PROSITE" id="PS51272">
    <property type="entry name" value="SLH"/>
    <property type="match status" value="3"/>
</dbReference>
<evidence type="ECO:0000256" key="2">
    <source>
        <dbReference type="SAM" id="SignalP"/>
    </source>
</evidence>
<feature type="domain" description="SLH" evidence="3">
    <location>
        <begin position="21"/>
        <end position="84"/>
    </location>
</feature>
<name>A0AAE3E096_9FIRM</name>
<comment type="caution">
    <text evidence="4">The sequence shown here is derived from an EMBL/GenBank/DDBJ whole genome shotgun (WGS) entry which is preliminary data.</text>
</comment>
<accession>A0AAE3E096</accession>
<dbReference type="PANTHER" id="PTHR43308:SF5">
    <property type="entry name" value="S-LAYER PROTEIN _ PEPTIDOGLYCAN ENDO-BETA-N-ACETYLGLUCOSAMINIDASE"/>
    <property type="match status" value="1"/>
</dbReference>
<dbReference type="InterPro" id="IPR051465">
    <property type="entry name" value="Cell_Envelope_Struct_Comp"/>
</dbReference>
<dbReference type="EMBL" id="JAJEQM010000012">
    <property type="protein sequence ID" value="MCC2210930.1"/>
    <property type="molecule type" value="Genomic_DNA"/>
</dbReference>
<dbReference type="Pfam" id="PF00395">
    <property type="entry name" value="SLH"/>
    <property type="match status" value="2"/>
</dbReference>
<dbReference type="RefSeq" id="WP_308456604.1">
    <property type="nucleotide sequence ID" value="NZ_JAJEQM010000012.1"/>
</dbReference>
<evidence type="ECO:0000313" key="4">
    <source>
        <dbReference type="EMBL" id="MCC2210930.1"/>
    </source>
</evidence>
<keyword evidence="2" id="KW-0732">Signal</keyword>
<evidence type="ECO:0000256" key="1">
    <source>
        <dbReference type="ARBA" id="ARBA00022737"/>
    </source>
</evidence>
<evidence type="ECO:0000313" key="5">
    <source>
        <dbReference type="Proteomes" id="UP001198242"/>
    </source>
</evidence>
<protein>
    <submittedName>
        <fullName evidence="4">S-layer homology domain-containing protein</fullName>
    </submittedName>
</protein>
<dbReference type="PANTHER" id="PTHR43308">
    <property type="entry name" value="OUTER MEMBRANE PROTEIN ALPHA-RELATED"/>
    <property type="match status" value="1"/>
</dbReference>
<evidence type="ECO:0000259" key="3">
    <source>
        <dbReference type="PROSITE" id="PS51272"/>
    </source>
</evidence>
<feature type="domain" description="SLH" evidence="3">
    <location>
        <begin position="167"/>
        <end position="224"/>
    </location>
</feature>